<evidence type="ECO:0000259" key="8">
    <source>
        <dbReference type="PROSITE" id="PS50112"/>
    </source>
</evidence>
<feature type="domain" description="Histidine kinase" evidence="7">
    <location>
        <begin position="289"/>
        <end position="504"/>
    </location>
</feature>
<dbReference type="Gene3D" id="3.30.565.10">
    <property type="entry name" value="Histidine kinase-like ATPase, C-terminal domain"/>
    <property type="match status" value="1"/>
</dbReference>
<dbReference type="InterPro" id="IPR000700">
    <property type="entry name" value="PAS-assoc_C"/>
</dbReference>
<dbReference type="InterPro" id="IPR003661">
    <property type="entry name" value="HisK_dim/P_dom"/>
</dbReference>
<dbReference type="EC" id="2.7.13.3" evidence="2"/>
<dbReference type="PRINTS" id="PR00344">
    <property type="entry name" value="BCTRLSENSOR"/>
</dbReference>
<evidence type="ECO:0000256" key="3">
    <source>
        <dbReference type="ARBA" id="ARBA00022553"/>
    </source>
</evidence>
<dbReference type="PANTHER" id="PTHR43711:SF31">
    <property type="entry name" value="HISTIDINE KINASE"/>
    <property type="match status" value="1"/>
</dbReference>
<dbReference type="SUPFAM" id="SSF55874">
    <property type="entry name" value="ATPase domain of HSP90 chaperone/DNA topoisomerase II/histidine kinase"/>
    <property type="match status" value="1"/>
</dbReference>
<dbReference type="InterPro" id="IPR005467">
    <property type="entry name" value="His_kinase_dom"/>
</dbReference>
<evidence type="ECO:0000259" key="9">
    <source>
        <dbReference type="PROSITE" id="PS50113"/>
    </source>
</evidence>
<dbReference type="Pfam" id="PF13426">
    <property type="entry name" value="PAS_9"/>
    <property type="match status" value="1"/>
</dbReference>
<dbReference type="PROSITE" id="PS50112">
    <property type="entry name" value="PAS"/>
    <property type="match status" value="1"/>
</dbReference>
<dbReference type="PROSITE" id="PS50109">
    <property type="entry name" value="HIS_KIN"/>
    <property type="match status" value="1"/>
</dbReference>
<dbReference type="Gene3D" id="1.10.287.130">
    <property type="match status" value="1"/>
</dbReference>
<dbReference type="SMART" id="SM00086">
    <property type="entry name" value="PAC"/>
    <property type="match status" value="1"/>
</dbReference>
<dbReference type="InterPro" id="IPR013656">
    <property type="entry name" value="PAS_4"/>
</dbReference>
<dbReference type="EMBL" id="JBHULR010000003">
    <property type="protein sequence ID" value="MFD2547199.1"/>
    <property type="molecule type" value="Genomic_DNA"/>
</dbReference>
<evidence type="ECO:0000256" key="2">
    <source>
        <dbReference type="ARBA" id="ARBA00012438"/>
    </source>
</evidence>
<dbReference type="InterPro" id="IPR003594">
    <property type="entry name" value="HATPase_dom"/>
</dbReference>
<keyword evidence="4" id="KW-0808">Transferase</keyword>
<keyword evidence="3" id="KW-0597">Phosphoprotein</keyword>
<dbReference type="Pfam" id="PF00512">
    <property type="entry name" value="HisKA"/>
    <property type="match status" value="1"/>
</dbReference>
<dbReference type="SMART" id="SM00091">
    <property type="entry name" value="PAS"/>
    <property type="match status" value="2"/>
</dbReference>
<keyword evidence="5" id="KW-0418">Kinase</keyword>
<dbReference type="Gene3D" id="3.30.450.20">
    <property type="entry name" value="PAS domain"/>
    <property type="match status" value="2"/>
</dbReference>
<dbReference type="InterPro" id="IPR001610">
    <property type="entry name" value="PAC"/>
</dbReference>
<dbReference type="CDD" id="cd00082">
    <property type="entry name" value="HisKA"/>
    <property type="match status" value="1"/>
</dbReference>
<dbReference type="InterPro" id="IPR050736">
    <property type="entry name" value="Sensor_HK_Regulatory"/>
</dbReference>
<comment type="caution">
    <text evidence="10">The sequence shown here is derived from an EMBL/GenBank/DDBJ whole genome shotgun (WGS) entry which is preliminary data.</text>
</comment>
<dbReference type="Pfam" id="PF08448">
    <property type="entry name" value="PAS_4"/>
    <property type="match status" value="1"/>
</dbReference>
<comment type="catalytic activity">
    <reaction evidence="1">
        <text>ATP + protein L-histidine = ADP + protein N-phospho-L-histidine.</text>
        <dbReference type="EC" id="2.7.13.3"/>
    </reaction>
</comment>
<proteinExistence type="predicted"/>
<evidence type="ECO:0000313" key="10">
    <source>
        <dbReference type="EMBL" id="MFD2547199.1"/>
    </source>
</evidence>
<dbReference type="InterPro" id="IPR036097">
    <property type="entry name" value="HisK_dim/P_sf"/>
</dbReference>
<dbReference type="SUPFAM" id="SSF55785">
    <property type="entry name" value="PYP-like sensor domain (PAS domain)"/>
    <property type="match status" value="2"/>
</dbReference>
<dbReference type="SMART" id="SM00388">
    <property type="entry name" value="HisKA"/>
    <property type="match status" value="1"/>
</dbReference>
<evidence type="ECO:0000256" key="6">
    <source>
        <dbReference type="ARBA" id="ARBA00023012"/>
    </source>
</evidence>
<keyword evidence="6" id="KW-0902">Two-component regulatory system</keyword>
<feature type="domain" description="PAS" evidence="8">
    <location>
        <begin position="11"/>
        <end position="84"/>
    </location>
</feature>
<reference evidence="11" key="1">
    <citation type="journal article" date="2019" name="Int. J. Syst. Evol. Microbiol.">
        <title>The Global Catalogue of Microorganisms (GCM) 10K type strain sequencing project: providing services to taxonomists for standard genome sequencing and annotation.</title>
        <authorList>
            <consortium name="The Broad Institute Genomics Platform"/>
            <consortium name="The Broad Institute Genome Sequencing Center for Infectious Disease"/>
            <person name="Wu L."/>
            <person name="Ma J."/>
        </authorList>
    </citation>
    <scope>NUCLEOTIDE SEQUENCE [LARGE SCALE GENOMIC DNA]</scope>
    <source>
        <strain evidence="11">KCTC 42662</strain>
    </source>
</reference>
<dbReference type="NCBIfam" id="TIGR00229">
    <property type="entry name" value="sensory_box"/>
    <property type="match status" value="1"/>
</dbReference>
<evidence type="ECO:0000259" key="7">
    <source>
        <dbReference type="PROSITE" id="PS50109"/>
    </source>
</evidence>
<protein>
    <recommendedName>
        <fullName evidence="2">histidine kinase</fullName>
        <ecNumber evidence="2">2.7.13.3</ecNumber>
    </recommendedName>
</protein>
<dbReference type="RefSeq" id="WP_380901725.1">
    <property type="nucleotide sequence ID" value="NZ_JBHUEG010000007.1"/>
</dbReference>
<dbReference type="Proteomes" id="UP001597545">
    <property type="component" value="Unassembled WGS sequence"/>
</dbReference>
<organism evidence="10 11">
    <name type="scientific">Sphingobacterium suaedae</name>
    <dbReference type="NCBI Taxonomy" id="1686402"/>
    <lineage>
        <taxon>Bacteria</taxon>
        <taxon>Pseudomonadati</taxon>
        <taxon>Bacteroidota</taxon>
        <taxon>Sphingobacteriia</taxon>
        <taxon>Sphingobacteriales</taxon>
        <taxon>Sphingobacteriaceae</taxon>
        <taxon>Sphingobacterium</taxon>
    </lineage>
</organism>
<dbReference type="InterPro" id="IPR035965">
    <property type="entry name" value="PAS-like_dom_sf"/>
</dbReference>
<evidence type="ECO:0000313" key="11">
    <source>
        <dbReference type="Proteomes" id="UP001597545"/>
    </source>
</evidence>
<dbReference type="PANTHER" id="PTHR43711">
    <property type="entry name" value="TWO-COMPONENT HISTIDINE KINASE"/>
    <property type="match status" value="1"/>
</dbReference>
<dbReference type="InterPro" id="IPR004358">
    <property type="entry name" value="Sig_transdc_His_kin-like_C"/>
</dbReference>
<dbReference type="Pfam" id="PF02518">
    <property type="entry name" value="HATPase_c"/>
    <property type="match status" value="1"/>
</dbReference>
<dbReference type="PROSITE" id="PS50113">
    <property type="entry name" value="PAC"/>
    <property type="match status" value="1"/>
</dbReference>
<evidence type="ECO:0000256" key="5">
    <source>
        <dbReference type="ARBA" id="ARBA00022777"/>
    </source>
</evidence>
<dbReference type="InterPro" id="IPR000014">
    <property type="entry name" value="PAS"/>
</dbReference>
<gene>
    <name evidence="10" type="ORF">ACFSR5_06010</name>
</gene>
<feature type="domain" description="PAC" evidence="9">
    <location>
        <begin position="87"/>
        <end position="139"/>
    </location>
</feature>
<keyword evidence="11" id="KW-1185">Reference proteome</keyword>
<accession>A0ABW5KE30</accession>
<evidence type="ECO:0000256" key="1">
    <source>
        <dbReference type="ARBA" id="ARBA00000085"/>
    </source>
</evidence>
<dbReference type="SUPFAM" id="SSF47384">
    <property type="entry name" value="Homodimeric domain of signal transducing histidine kinase"/>
    <property type="match status" value="1"/>
</dbReference>
<sequence length="508" mass="58171">MSKQSLSYDELTPLLFKALDASASGIIITDNRQPDNPIIYSNQAFVKMTGYSSDEIIGRNCRFLQGADKQQEAREKIREAVRQGKDISIEIRNYTKDDQLFWNELVISPIRDDHGDVTHFIGVQNDVTHRKQVEEDLRREREFIEQKVDDRTAQLRMNEEYLDSIIQTVREGLVVLDRDLRVLTVNHQFLDKFKVSLTETVGNLFYELGNGQWDIADLRNLLENILPTNNPVLDFEVEHDFPYIGKKTMLLNAHRIENEGHYKDRILLAIEDITDRRIIEKRKDDFLSIASHELKTPLTAIKGYIQLIDRLLGPDIDRKLADILHKSKTQIERLNALISELLDVSKIQSGKLALHHAPFDFDRMVRDTVEHIQLTTEQHEITLTGSTSVTFLGDEVLLSQVVGNLLSNAIKYSPDATRVMVHLAMMADKIKVSVKDYGLGISQDDQHNVFERFFRVNEVQTRYPGMGIGLFICAQILKQHGGSLWVDSELGKGSTFSFTLPRQQSTTP</sequence>
<dbReference type="SMART" id="SM00387">
    <property type="entry name" value="HATPase_c"/>
    <property type="match status" value="1"/>
</dbReference>
<evidence type="ECO:0000256" key="4">
    <source>
        <dbReference type="ARBA" id="ARBA00022679"/>
    </source>
</evidence>
<dbReference type="CDD" id="cd00130">
    <property type="entry name" value="PAS"/>
    <property type="match status" value="2"/>
</dbReference>
<dbReference type="InterPro" id="IPR036890">
    <property type="entry name" value="HATPase_C_sf"/>
</dbReference>
<name>A0ABW5KE30_9SPHI</name>